<comment type="function">
    <text evidence="9">Involved in the biosynthesis of branched-chain amino acids (BCAA). Catalyzes an alkyl-migration followed by a ketol-acid reduction of (S)-2-acetolactate (S2AL) to yield (R)-2,3-dihydroxy-isovalerate. In the isomerase reaction, S2AL is rearranged via a Mg-dependent methyl migration to produce 3-hydroxy-3-methyl-2-ketobutyrate (HMKB). In the reductase reaction, this 2-ketoacid undergoes a metal-dependent reduction by NADPH to yield (R)-2,3-dihydroxy-isovalerate.</text>
</comment>
<dbReference type="PANTHER" id="PTHR21371:SF1">
    <property type="entry name" value="KETOL-ACID REDUCTOISOMERASE, MITOCHONDRIAL"/>
    <property type="match status" value="1"/>
</dbReference>
<dbReference type="InterPro" id="IPR014359">
    <property type="entry name" value="KARI_prok"/>
</dbReference>
<feature type="domain" description="KARI N-terminal Rossmann" evidence="11">
    <location>
        <begin position="1"/>
        <end position="182"/>
    </location>
</feature>
<feature type="binding site" evidence="9">
    <location>
        <begin position="26"/>
        <end position="29"/>
    </location>
    <ligand>
        <name>NADP(+)</name>
        <dbReference type="ChEBI" id="CHEBI:58349"/>
    </ligand>
</feature>
<dbReference type="EMBL" id="JABMKX010000004">
    <property type="protein sequence ID" value="NQX45287.1"/>
    <property type="molecule type" value="Genomic_DNA"/>
</dbReference>
<proteinExistence type="inferred from homology"/>
<feature type="binding site" evidence="9">
    <location>
        <position position="49"/>
    </location>
    <ligand>
        <name>NADP(+)</name>
        <dbReference type="ChEBI" id="CHEBI:58349"/>
    </ligand>
</feature>
<keyword evidence="9" id="KW-0521">NADP</keyword>
<evidence type="ECO:0000256" key="10">
    <source>
        <dbReference type="PROSITE-ProRule" id="PRU01198"/>
    </source>
</evidence>
<accession>A0ABX2DM27</accession>
<feature type="domain" description="KARI C-terminal knotted" evidence="12">
    <location>
        <begin position="183"/>
        <end position="328"/>
    </location>
</feature>
<keyword evidence="14" id="KW-1185">Reference proteome</keyword>
<dbReference type="Gene3D" id="6.10.240.10">
    <property type="match status" value="1"/>
</dbReference>
<dbReference type="NCBIfam" id="NF009940">
    <property type="entry name" value="PRK13403.1"/>
    <property type="match status" value="1"/>
</dbReference>
<comment type="pathway">
    <text evidence="2 9">Amino-acid biosynthesis; L-isoleucine biosynthesis; L-isoleucine from 2-oxobutanoate: step 2/4.</text>
</comment>
<evidence type="ECO:0000313" key="14">
    <source>
        <dbReference type="Proteomes" id="UP000711047"/>
    </source>
</evidence>
<comment type="caution">
    <text evidence="13">The sequence shown here is derived from an EMBL/GenBank/DDBJ whole genome shotgun (WGS) entry which is preliminary data.</text>
</comment>
<feature type="binding site" evidence="9 10">
    <location>
        <position position="195"/>
    </location>
    <ligand>
        <name>Mg(2+)</name>
        <dbReference type="ChEBI" id="CHEBI:18420"/>
        <label>1</label>
    </ligand>
</feature>
<comment type="similarity">
    <text evidence="3 9 10">Belongs to the ketol-acid reductoisomerase family.</text>
</comment>
<dbReference type="HAMAP" id="MF_00435">
    <property type="entry name" value="IlvC"/>
    <property type="match status" value="1"/>
</dbReference>
<dbReference type="Pfam" id="PF01450">
    <property type="entry name" value="KARI_C"/>
    <property type="match status" value="1"/>
</dbReference>
<feature type="binding site" evidence="9 10">
    <location>
        <position position="231"/>
    </location>
    <ligand>
        <name>Mg(2+)</name>
        <dbReference type="ChEBI" id="CHEBI:18420"/>
        <label>2</label>
    </ligand>
</feature>
<dbReference type="PROSITE" id="PS51850">
    <property type="entry name" value="KARI_N"/>
    <property type="match status" value="1"/>
</dbReference>
<dbReference type="NCBIfam" id="NF004017">
    <property type="entry name" value="PRK05479.1"/>
    <property type="match status" value="1"/>
</dbReference>
<dbReference type="InterPro" id="IPR013023">
    <property type="entry name" value="KARI"/>
</dbReference>
<feature type="active site" evidence="9">
    <location>
        <position position="108"/>
    </location>
</feature>
<feature type="binding site" evidence="9">
    <location>
        <position position="53"/>
    </location>
    <ligand>
        <name>NADP(+)</name>
        <dbReference type="ChEBI" id="CHEBI:58349"/>
    </ligand>
</feature>
<feature type="binding site" evidence="9 10">
    <location>
        <position position="227"/>
    </location>
    <ligand>
        <name>Mg(2+)</name>
        <dbReference type="ChEBI" id="CHEBI:18420"/>
        <label>2</label>
    </ligand>
</feature>
<dbReference type="PROSITE" id="PS51851">
    <property type="entry name" value="KARI_C"/>
    <property type="match status" value="1"/>
</dbReference>
<comment type="cofactor">
    <cofactor evidence="9">
        <name>Mg(2+)</name>
        <dbReference type="ChEBI" id="CHEBI:18420"/>
    </cofactor>
    <text evidence="9">Binds 2 magnesium ions per subunit.</text>
</comment>
<reference evidence="13 14" key="1">
    <citation type="submission" date="2020-05" db="EMBL/GenBank/DDBJ databases">
        <title>Paenibacillus glebae, sp. nov., Paenibacillus humi sp. nov., Paenibacillus pedi sp. nov., Paenibacillus terrestris sp. nov. and Paenibacillus terricola sp. nov., isolated from a forest top soil sample.</title>
        <authorList>
            <person name="Qi S."/>
            <person name="Carlier A."/>
            <person name="Cnockaert M."/>
            <person name="Vandamme P."/>
        </authorList>
    </citation>
    <scope>NUCLEOTIDE SEQUENCE [LARGE SCALE GENOMIC DNA]</scope>
    <source>
        <strain evidence="13 14">LMG 29502</strain>
    </source>
</reference>
<dbReference type="NCBIfam" id="TIGR00465">
    <property type="entry name" value="ilvC"/>
    <property type="match status" value="1"/>
</dbReference>
<feature type="binding site" evidence="9 10">
    <location>
        <position position="252"/>
    </location>
    <ligand>
        <name>substrate</name>
    </ligand>
</feature>
<evidence type="ECO:0000256" key="4">
    <source>
        <dbReference type="ARBA" id="ARBA00022605"/>
    </source>
</evidence>
<keyword evidence="5 9" id="KW-0479">Metal-binding</keyword>
<dbReference type="SUPFAM" id="SSF51735">
    <property type="entry name" value="NAD(P)-binding Rossmann-fold domains"/>
    <property type="match status" value="1"/>
</dbReference>
<feature type="binding site" evidence="9 10">
    <location>
        <position position="191"/>
    </location>
    <ligand>
        <name>Mg(2+)</name>
        <dbReference type="ChEBI" id="CHEBI:18420"/>
        <label>2</label>
    </ligand>
</feature>
<dbReference type="GO" id="GO:0004455">
    <property type="term" value="F:ketol-acid reductoisomerase activity"/>
    <property type="evidence" value="ECO:0007669"/>
    <property type="project" value="UniProtKB-EC"/>
</dbReference>
<evidence type="ECO:0000256" key="8">
    <source>
        <dbReference type="ARBA" id="ARBA00023304"/>
    </source>
</evidence>
<organism evidence="13 14">
    <name type="scientific">Paenibacillus tritici</name>
    <dbReference type="NCBI Taxonomy" id="1873425"/>
    <lineage>
        <taxon>Bacteria</taxon>
        <taxon>Bacillati</taxon>
        <taxon>Bacillota</taxon>
        <taxon>Bacilli</taxon>
        <taxon>Bacillales</taxon>
        <taxon>Paenibacillaceae</taxon>
        <taxon>Paenibacillus</taxon>
    </lineage>
</organism>
<feature type="binding site" evidence="9 10">
    <location>
        <position position="191"/>
    </location>
    <ligand>
        <name>Mg(2+)</name>
        <dbReference type="ChEBI" id="CHEBI:18420"/>
        <label>1</label>
    </ligand>
</feature>
<evidence type="ECO:0000256" key="7">
    <source>
        <dbReference type="ARBA" id="ARBA00023002"/>
    </source>
</evidence>
<evidence type="ECO:0000313" key="13">
    <source>
        <dbReference type="EMBL" id="NQX45287.1"/>
    </source>
</evidence>
<dbReference type="Proteomes" id="UP000711047">
    <property type="component" value="Unassembled WGS sequence"/>
</dbReference>
<keyword evidence="4 9" id="KW-0028">Amino-acid biosynthesis</keyword>
<evidence type="ECO:0000256" key="2">
    <source>
        <dbReference type="ARBA" id="ARBA00004885"/>
    </source>
</evidence>
<evidence type="ECO:0000256" key="1">
    <source>
        <dbReference type="ARBA" id="ARBA00004864"/>
    </source>
</evidence>
<evidence type="ECO:0000256" key="3">
    <source>
        <dbReference type="ARBA" id="ARBA00010318"/>
    </source>
</evidence>
<dbReference type="InterPro" id="IPR000506">
    <property type="entry name" value="KARI_C"/>
</dbReference>
<dbReference type="SUPFAM" id="SSF48179">
    <property type="entry name" value="6-phosphogluconate dehydrogenase C-terminal domain-like"/>
    <property type="match status" value="1"/>
</dbReference>
<dbReference type="InterPro" id="IPR008927">
    <property type="entry name" value="6-PGluconate_DH-like_C_sf"/>
</dbReference>
<evidence type="ECO:0000259" key="12">
    <source>
        <dbReference type="PROSITE" id="PS51851"/>
    </source>
</evidence>
<keyword evidence="6 9" id="KW-0460">Magnesium</keyword>
<evidence type="ECO:0000259" key="11">
    <source>
        <dbReference type="PROSITE" id="PS51850"/>
    </source>
</evidence>
<comment type="catalytic activity">
    <reaction evidence="9">
        <text>(2R)-2,3-dihydroxy-3-methylbutanoate + NADP(+) = (2S)-2-acetolactate + NADPH + H(+)</text>
        <dbReference type="Rhea" id="RHEA:22068"/>
        <dbReference type="ChEBI" id="CHEBI:15378"/>
        <dbReference type="ChEBI" id="CHEBI:49072"/>
        <dbReference type="ChEBI" id="CHEBI:57783"/>
        <dbReference type="ChEBI" id="CHEBI:58349"/>
        <dbReference type="ChEBI" id="CHEBI:58476"/>
        <dbReference type="EC" id="1.1.1.86"/>
    </reaction>
</comment>
<feature type="binding site" evidence="9">
    <location>
        <position position="134"/>
    </location>
    <ligand>
        <name>NADP(+)</name>
        <dbReference type="ChEBI" id="CHEBI:58349"/>
    </ligand>
</feature>
<dbReference type="InterPro" id="IPR036291">
    <property type="entry name" value="NAD(P)-bd_dom_sf"/>
</dbReference>
<comment type="catalytic activity">
    <reaction evidence="9">
        <text>(2R,3R)-2,3-dihydroxy-3-methylpentanoate + NADP(+) = (S)-2-ethyl-2-hydroxy-3-oxobutanoate + NADPH + H(+)</text>
        <dbReference type="Rhea" id="RHEA:13493"/>
        <dbReference type="ChEBI" id="CHEBI:15378"/>
        <dbReference type="ChEBI" id="CHEBI:49256"/>
        <dbReference type="ChEBI" id="CHEBI:49258"/>
        <dbReference type="ChEBI" id="CHEBI:57783"/>
        <dbReference type="ChEBI" id="CHEBI:58349"/>
        <dbReference type="EC" id="1.1.1.86"/>
    </reaction>
</comment>
<gene>
    <name evidence="9 13" type="primary">ilvC</name>
    <name evidence="13" type="ORF">HQN87_08075</name>
</gene>
<sequence>MAVTTYYEQDAELSVLKGKTIAVIGYGSQGHAQAQNLRDSGLQVVIGLREGKSFETAKNDGFEVLSVAEAVSRADVVQILMPDETQASVYKNDIEPNLKNGAALMFSHGFNVHFGQIVAPKDADVLLVAPKSPGHMVRRTYVEGFGVPGLIAIEQDATGNAKAIGLAYAKGIGCTRAGVIETSFREETETDLFGEQAVLCGGVSELIKAGFETLTEAGYAPEMAYFECLHELKLIVDMVYEGGLSSMRDSISNTAEYGDYVTGPRIITAETKKAMKEVLADIQQGKFARDFILENQSGRAFLTATRRNEAAHPVEVVGSQLREMMHWIKK</sequence>
<keyword evidence="7 9" id="KW-0560">Oxidoreductase</keyword>
<dbReference type="PANTHER" id="PTHR21371">
    <property type="entry name" value="KETOL-ACID REDUCTOISOMERASE, MITOCHONDRIAL"/>
    <property type="match status" value="1"/>
</dbReference>
<keyword evidence="8 9" id="KW-0100">Branched-chain amino acid biosynthesis</keyword>
<dbReference type="RefSeq" id="WP_173130445.1">
    <property type="nucleotide sequence ID" value="NZ_CP073365.1"/>
</dbReference>
<evidence type="ECO:0000256" key="9">
    <source>
        <dbReference type="HAMAP-Rule" id="MF_00435"/>
    </source>
</evidence>
<comment type="pathway">
    <text evidence="1 9">Amino-acid biosynthesis; L-valine biosynthesis; L-valine from pyruvate: step 2/4.</text>
</comment>
<evidence type="ECO:0000256" key="5">
    <source>
        <dbReference type="ARBA" id="ARBA00022723"/>
    </source>
</evidence>
<name>A0ABX2DM27_9BACL</name>
<comment type="caution">
    <text evidence="9">Lacks conserved residue(s) required for the propagation of feature annotation.</text>
</comment>
<dbReference type="EC" id="1.1.1.86" evidence="9"/>
<evidence type="ECO:0000256" key="6">
    <source>
        <dbReference type="ARBA" id="ARBA00022842"/>
    </source>
</evidence>
<protein>
    <recommendedName>
        <fullName evidence="9">Ketol-acid reductoisomerase (NADP(+))</fullName>
        <shortName evidence="9">KARI</shortName>
        <ecNumber evidence="9">1.1.1.86</ecNumber>
    </recommendedName>
    <alternativeName>
        <fullName evidence="9">Acetohydroxy-acid isomeroreductase</fullName>
        <shortName evidence="9">AHIR</shortName>
    </alternativeName>
    <alternativeName>
        <fullName evidence="9">Alpha-keto-beta-hydroxylacyl reductoisomerase</fullName>
    </alternativeName>
</protein>
<dbReference type="PIRSF" id="PIRSF000116">
    <property type="entry name" value="IlvC_gammaproteo"/>
    <property type="match status" value="1"/>
</dbReference>
<dbReference type="InterPro" id="IPR013116">
    <property type="entry name" value="KARI_N"/>
</dbReference>
<dbReference type="Pfam" id="PF07991">
    <property type="entry name" value="KARI_N"/>
    <property type="match status" value="1"/>
</dbReference>
<dbReference type="Gene3D" id="3.40.50.720">
    <property type="entry name" value="NAD(P)-binding Rossmann-like Domain"/>
    <property type="match status" value="1"/>
</dbReference>